<keyword evidence="1" id="KW-0282">Flagellum</keyword>
<dbReference type="NCBIfam" id="NF009435">
    <property type="entry name" value="PRK12794.1"/>
    <property type="match status" value="1"/>
</dbReference>
<dbReference type="Pfam" id="PF07309">
    <property type="entry name" value="FlaF"/>
    <property type="match status" value="1"/>
</dbReference>
<dbReference type="EMBL" id="SMFP01000004">
    <property type="protein sequence ID" value="TDE38911.1"/>
    <property type="molecule type" value="Genomic_DNA"/>
</dbReference>
<dbReference type="OrthoDB" id="9808944at2"/>
<gene>
    <name evidence="1" type="primary">flaF</name>
    <name evidence="1" type="ORF">E1B25_07770</name>
</gene>
<dbReference type="Proteomes" id="UP000294662">
    <property type="component" value="Unassembled WGS sequence"/>
</dbReference>
<evidence type="ECO:0000313" key="1">
    <source>
        <dbReference type="EMBL" id="TDE38911.1"/>
    </source>
</evidence>
<organism evidence="1 2">
    <name type="scientific">Antarcticimicrobium sediminis</name>
    <dbReference type="NCBI Taxonomy" id="2546227"/>
    <lineage>
        <taxon>Bacteria</taxon>
        <taxon>Pseudomonadati</taxon>
        <taxon>Pseudomonadota</taxon>
        <taxon>Alphaproteobacteria</taxon>
        <taxon>Rhodobacterales</taxon>
        <taxon>Paracoccaceae</taxon>
        <taxon>Antarcticimicrobium</taxon>
    </lineage>
</organism>
<dbReference type="AlphaFoldDB" id="A0A4R5EVK0"/>
<keyword evidence="1" id="KW-0969">Cilium</keyword>
<accession>A0A4R5EVK0</accession>
<dbReference type="InterPro" id="IPR010845">
    <property type="entry name" value="FlaF"/>
</dbReference>
<keyword evidence="1" id="KW-0966">Cell projection</keyword>
<protein>
    <submittedName>
        <fullName evidence="1">Flagellar biosynthesis regulatory protein FlaF</fullName>
    </submittedName>
</protein>
<evidence type="ECO:0000313" key="2">
    <source>
        <dbReference type="Proteomes" id="UP000294662"/>
    </source>
</evidence>
<comment type="caution">
    <text evidence="1">The sequence shown here is derived from an EMBL/GenBank/DDBJ whole genome shotgun (WGS) entry which is preliminary data.</text>
</comment>
<dbReference type="GO" id="GO:0044781">
    <property type="term" value="P:bacterial-type flagellum organization"/>
    <property type="evidence" value="ECO:0007669"/>
    <property type="project" value="InterPro"/>
</dbReference>
<sequence>MGIAAYKRTISQTETPRQIERRVLSRATSELDRFRAEYDSAEQGLDRLGILAKGLSNALWQNQRVWLAFQNDLSQESNTLPPNLRASLLSLSIWVDSHTRGVLHGNNKVAPLVDINRTIIRALDGNTMQVME</sequence>
<proteinExistence type="predicted"/>
<keyword evidence="2" id="KW-1185">Reference proteome</keyword>
<name>A0A4R5EVK0_9RHOB</name>
<reference evidence="1 2" key="1">
    <citation type="submission" date="2019-03" db="EMBL/GenBank/DDBJ databases">
        <authorList>
            <person name="Zhang S."/>
        </authorList>
    </citation>
    <scope>NUCLEOTIDE SEQUENCE [LARGE SCALE GENOMIC DNA]</scope>
    <source>
        <strain evidence="1 2">S4J41</strain>
    </source>
</reference>
<dbReference type="RefSeq" id="WP_132828204.1">
    <property type="nucleotide sequence ID" value="NZ_SMFP01000004.1"/>
</dbReference>